<keyword evidence="5" id="KW-1185">Reference proteome</keyword>
<dbReference type="CDD" id="cd07043">
    <property type="entry name" value="STAS_anti-anti-sigma_factors"/>
    <property type="match status" value="1"/>
</dbReference>
<dbReference type="PROSITE" id="PS50801">
    <property type="entry name" value="STAS"/>
    <property type="match status" value="1"/>
</dbReference>
<sequence length="121" mass="12421">MDGLTISSESRGASTLVRVGGEVDAYTAPMLRERLDAEISAGHTHLVVGLEEVSFMDSSGLSVLVGGLAAARSRNGSLSLAGPDERILRVLTITGLTDVFEIFPSVGAACEAADGVTSQVS</sequence>
<dbReference type="PANTHER" id="PTHR33495:SF2">
    <property type="entry name" value="ANTI-SIGMA FACTOR ANTAGONIST TM_1081-RELATED"/>
    <property type="match status" value="1"/>
</dbReference>
<feature type="domain" description="STAS" evidence="3">
    <location>
        <begin position="4"/>
        <end position="113"/>
    </location>
</feature>
<protein>
    <recommendedName>
        <fullName evidence="2">Anti-sigma factor antagonist</fullName>
    </recommendedName>
</protein>
<evidence type="ECO:0000259" key="3">
    <source>
        <dbReference type="PROSITE" id="PS50801"/>
    </source>
</evidence>
<organism evidence="4 5">
    <name type="scientific">Oryzihumus leptocrescens</name>
    <dbReference type="NCBI Taxonomy" id="297536"/>
    <lineage>
        <taxon>Bacteria</taxon>
        <taxon>Bacillati</taxon>
        <taxon>Actinomycetota</taxon>
        <taxon>Actinomycetes</taxon>
        <taxon>Micrococcales</taxon>
        <taxon>Intrasporangiaceae</taxon>
        <taxon>Oryzihumus</taxon>
    </lineage>
</organism>
<dbReference type="NCBIfam" id="TIGR00377">
    <property type="entry name" value="ant_ant_sig"/>
    <property type="match status" value="1"/>
</dbReference>
<accession>A0A542Z970</accession>
<name>A0A542Z970_9MICO</name>
<dbReference type="InterPro" id="IPR002645">
    <property type="entry name" value="STAS_dom"/>
</dbReference>
<dbReference type="GO" id="GO:0043856">
    <property type="term" value="F:anti-sigma factor antagonist activity"/>
    <property type="evidence" value="ECO:0007669"/>
    <property type="project" value="InterPro"/>
</dbReference>
<comment type="similarity">
    <text evidence="1 2">Belongs to the anti-sigma-factor antagonist family.</text>
</comment>
<reference evidence="4 5" key="1">
    <citation type="submission" date="2019-06" db="EMBL/GenBank/DDBJ databases">
        <title>Sequencing the genomes of 1000 actinobacteria strains.</title>
        <authorList>
            <person name="Klenk H.-P."/>
        </authorList>
    </citation>
    <scope>NUCLEOTIDE SEQUENCE [LARGE SCALE GENOMIC DNA]</scope>
    <source>
        <strain evidence="4 5">DSM 18082</strain>
    </source>
</reference>
<proteinExistence type="inferred from homology"/>
<dbReference type="PANTHER" id="PTHR33495">
    <property type="entry name" value="ANTI-SIGMA FACTOR ANTAGONIST TM_1081-RELATED-RELATED"/>
    <property type="match status" value="1"/>
</dbReference>
<dbReference type="EMBL" id="VFOQ01000002">
    <property type="protein sequence ID" value="TQL56884.1"/>
    <property type="molecule type" value="Genomic_DNA"/>
</dbReference>
<dbReference type="InterPro" id="IPR003658">
    <property type="entry name" value="Anti-sigma_ant"/>
</dbReference>
<dbReference type="AlphaFoldDB" id="A0A542Z970"/>
<dbReference type="Gene3D" id="3.30.750.24">
    <property type="entry name" value="STAS domain"/>
    <property type="match status" value="1"/>
</dbReference>
<evidence type="ECO:0000256" key="1">
    <source>
        <dbReference type="ARBA" id="ARBA00009013"/>
    </source>
</evidence>
<evidence type="ECO:0000256" key="2">
    <source>
        <dbReference type="RuleBase" id="RU003749"/>
    </source>
</evidence>
<dbReference type="InterPro" id="IPR036513">
    <property type="entry name" value="STAS_dom_sf"/>
</dbReference>
<comment type="caution">
    <text evidence="4">The sequence shown here is derived from an EMBL/GenBank/DDBJ whole genome shotgun (WGS) entry which is preliminary data.</text>
</comment>
<evidence type="ECO:0000313" key="4">
    <source>
        <dbReference type="EMBL" id="TQL56884.1"/>
    </source>
</evidence>
<dbReference type="Pfam" id="PF01740">
    <property type="entry name" value="STAS"/>
    <property type="match status" value="1"/>
</dbReference>
<gene>
    <name evidence="4" type="ORF">FB474_3647</name>
</gene>
<dbReference type="RefSeq" id="WP_246092600.1">
    <property type="nucleotide sequence ID" value="NZ_BAAAKX010000015.1"/>
</dbReference>
<dbReference type="SUPFAM" id="SSF52091">
    <property type="entry name" value="SpoIIaa-like"/>
    <property type="match status" value="1"/>
</dbReference>
<evidence type="ECO:0000313" key="5">
    <source>
        <dbReference type="Proteomes" id="UP000319514"/>
    </source>
</evidence>
<dbReference type="Proteomes" id="UP000319514">
    <property type="component" value="Unassembled WGS sequence"/>
</dbReference>